<proteinExistence type="predicted"/>
<feature type="non-terminal residue" evidence="3">
    <location>
        <position position="1"/>
    </location>
</feature>
<dbReference type="Pfam" id="PF17919">
    <property type="entry name" value="RT_RNaseH_2"/>
    <property type="match status" value="1"/>
</dbReference>
<dbReference type="AlphaFoldDB" id="V5I9Z5"/>
<dbReference type="EMBL" id="GALX01002075">
    <property type="protein sequence ID" value="JAB66391.1"/>
    <property type="molecule type" value="Transcribed_RNA"/>
</dbReference>
<dbReference type="Pfam" id="PF00078">
    <property type="entry name" value="RVT_1"/>
    <property type="match status" value="1"/>
</dbReference>
<dbReference type="CDD" id="cd01647">
    <property type="entry name" value="RT_LTR"/>
    <property type="match status" value="1"/>
</dbReference>
<dbReference type="PANTHER" id="PTHR33064:SF37">
    <property type="entry name" value="RIBONUCLEASE H"/>
    <property type="match status" value="1"/>
</dbReference>
<dbReference type="InterPro" id="IPR000477">
    <property type="entry name" value="RT_dom"/>
</dbReference>
<reference evidence="3" key="1">
    <citation type="submission" date="2013-07" db="EMBL/GenBank/DDBJ databases">
        <title>Midgut Transcriptome Profiling of Anoplphora glabripennis, a Lignocellulose Degrading, Wood-Boring Cerambycid.</title>
        <authorList>
            <person name="Scully E.D."/>
            <person name="Hoover K."/>
            <person name="Carlson J.E."/>
            <person name="Tien M."/>
            <person name="Geib S.M."/>
        </authorList>
    </citation>
    <scope>NUCLEOTIDE SEQUENCE</scope>
</reference>
<dbReference type="InterPro" id="IPR043128">
    <property type="entry name" value="Rev_trsase/Diguanyl_cyclase"/>
</dbReference>
<gene>
    <name evidence="3" type="primary">POL3</name>
</gene>
<organism evidence="3">
    <name type="scientific">Anoplophora glabripennis</name>
    <name type="common">Asian longhorn beetle</name>
    <name type="synonym">Anoplophora nobilis</name>
    <dbReference type="NCBI Taxonomy" id="217634"/>
    <lineage>
        <taxon>Eukaryota</taxon>
        <taxon>Metazoa</taxon>
        <taxon>Ecdysozoa</taxon>
        <taxon>Arthropoda</taxon>
        <taxon>Hexapoda</taxon>
        <taxon>Insecta</taxon>
        <taxon>Pterygota</taxon>
        <taxon>Neoptera</taxon>
        <taxon>Endopterygota</taxon>
        <taxon>Coleoptera</taxon>
        <taxon>Polyphaga</taxon>
        <taxon>Cucujiformia</taxon>
        <taxon>Chrysomeloidea</taxon>
        <taxon>Cerambycidae</taxon>
        <taxon>Lamiinae</taxon>
        <taxon>Lamiini</taxon>
        <taxon>Anoplophora</taxon>
    </lineage>
</organism>
<evidence type="ECO:0000256" key="1">
    <source>
        <dbReference type="ARBA" id="ARBA00012493"/>
    </source>
</evidence>
<dbReference type="InterPro" id="IPR043502">
    <property type="entry name" value="DNA/RNA_pol_sf"/>
</dbReference>
<sequence>DGASYEFNVMPFGLTRAPGTFQKLMNEVLRGQIHHFVKVYLDDIVIYSRTQEEHVQHLRRVLERLRQHGLCASPDKCMFAATEITYLGHVITQEHNMPQEKHLENIKQYAVPRNVKDLRKFLGTAGWLREYVPYFATKAAPLTDLLDSKKKFKWTAVEQSAFEELKEALAQHEPLHRPQGGLRYCLQTDASAVGMAAVLFQTTKDGQRRLISCASAK</sequence>
<dbReference type="EC" id="2.7.7.49" evidence="1"/>
<evidence type="ECO:0000313" key="3">
    <source>
        <dbReference type="EMBL" id="JAB66391.1"/>
    </source>
</evidence>
<protein>
    <recommendedName>
        <fullName evidence="1">RNA-directed DNA polymerase</fullName>
        <ecNumber evidence="1">2.7.7.49</ecNumber>
    </recommendedName>
</protein>
<name>V5I9Z5_ANOGL</name>
<dbReference type="GO" id="GO:0003964">
    <property type="term" value="F:RNA-directed DNA polymerase activity"/>
    <property type="evidence" value="ECO:0007669"/>
    <property type="project" value="UniProtKB-EC"/>
</dbReference>
<dbReference type="InterPro" id="IPR051320">
    <property type="entry name" value="Viral_Replic_Matur_Polypro"/>
</dbReference>
<feature type="non-terminal residue" evidence="3">
    <location>
        <position position="217"/>
    </location>
</feature>
<dbReference type="PROSITE" id="PS50878">
    <property type="entry name" value="RT_POL"/>
    <property type="match status" value="1"/>
</dbReference>
<feature type="domain" description="Reverse transcriptase" evidence="2">
    <location>
        <begin position="1"/>
        <end position="91"/>
    </location>
</feature>
<dbReference type="Gene3D" id="3.30.70.270">
    <property type="match status" value="2"/>
</dbReference>
<dbReference type="PANTHER" id="PTHR33064">
    <property type="entry name" value="POL PROTEIN"/>
    <property type="match status" value="1"/>
</dbReference>
<evidence type="ECO:0000259" key="2">
    <source>
        <dbReference type="PROSITE" id="PS50878"/>
    </source>
</evidence>
<dbReference type="FunFam" id="3.30.70.270:FF:000020">
    <property type="entry name" value="Transposon Tf2-6 polyprotein-like Protein"/>
    <property type="match status" value="1"/>
</dbReference>
<dbReference type="InterPro" id="IPR041577">
    <property type="entry name" value="RT_RNaseH_2"/>
</dbReference>
<dbReference type="FunFam" id="3.30.70.270:FF:000003">
    <property type="entry name" value="Transposon Ty3-G Gag-Pol polyprotein"/>
    <property type="match status" value="1"/>
</dbReference>
<dbReference type="SUPFAM" id="SSF56672">
    <property type="entry name" value="DNA/RNA polymerases"/>
    <property type="match status" value="1"/>
</dbReference>
<accession>V5I9Z5</accession>